<keyword evidence="1" id="KW-1133">Transmembrane helix</keyword>
<keyword evidence="1" id="KW-0812">Transmembrane</keyword>
<organism evidence="2">
    <name type="scientific">Opuntia streptacantha</name>
    <name type="common">Prickly pear cactus</name>
    <name type="synonym">Opuntia cardona</name>
    <dbReference type="NCBI Taxonomy" id="393608"/>
    <lineage>
        <taxon>Eukaryota</taxon>
        <taxon>Viridiplantae</taxon>
        <taxon>Streptophyta</taxon>
        <taxon>Embryophyta</taxon>
        <taxon>Tracheophyta</taxon>
        <taxon>Spermatophyta</taxon>
        <taxon>Magnoliopsida</taxon>
        <taxon>eudicotyledons</taxon>
        <taxon>Gunneridae</taxon>
        <taxon>Pentapetalae</taxon>
        <taxon>Caryophyllales</taxon>
        <taxon>Cactineae</taxon>
        <taxon>Cactaceae</taxon>
        <taxon>Opuntioideae</taxon>
        <taxon>Opuntia</taxon>
    </lineage>
</organism>
<reference evidence="2" key="1">
    <citation type="journal article" date="2013" name="J. Plant Res.">
        <title>Effect of fungi and light on seed germination of three Opuntia species from semiarid lands of central Mexico.</title>
        <authorList>
            <person name="Delgado-Sanchez P."/>
            <person name="Jimenez-Bremont J.F."/>
            <person name="Guerrero-Gonzalez Mde L."/>
            <person name="Flores J."/>
        </authorList>
    </citation>
    <scope>NUCLEOTIDE SEQUENCE</scope>
    <source>
        <tissue evidence="2">Cladode</tissue>
    </source>
</reference>
<evidence type="ECO:0000313" key="2">
    <source>
        <dbReference type="EMBL" id="MBA4677552.1"/>
    </source>
</evidence>
<dbReference type="EMBL" id="GISG01275572">
    <property type="protein sequence ID" value="MBA4677552.1"/>
    <property type="molecule type" value="Transcribed_RNA"/>
</dbReference>
<protein>
    <submittedName>
        <fullName evidence="2">Uncharacterized protein</fullName>
    </submittedName>
</protein>
<name>A0A7C9AV89_OPUST</name>
<sequence length="108" mass="12168">MESWIYSLFPGSRHVARMASCFDCTVVCWTILARLVYQLKGMRSSLCWHCILDLLQVGLICICLGDSLHFGFPCSCLQQVLAQAIVSMINGQKAQLRHMTESFEHEAA</sequence>
<feature type="transmembrane region" description="Helical" evidence="1">
    <location>
        <begin position="15"/>
        <end position="37"/>
    </location>
</feature>
<accession>A0A7C9AV89</accession>
<keyword evidence="1" id="KW-0472">Membrane</keyword>
<dbReference type="AlphaFoldDB" id="A0A7C9AV89"/>
<proteinExistence type="predicted"/>
<evidence type="ECO:0000256" key="1">
    <source>
        <dbReference type="SAM" id="Phobius"/>
    </source>
</evidence>
<reference evidence="2" key="2">
    <citation type="submission" date="2020-07" db="EMBL/GenBank/DDBJ databases">
        <authorList>
            <person name="Vera ALvarez R."/>
            <person name="Arias-Moreno D.M."/>
            <person name="Jimenez-Jacinto V."/>
            <person name="Jimenez-Bremont J.F."/>
            <person name="Swaminathan K."/>
            <person name="Moose S.P."/>
            <person name="Guerrero-Gonzalez M.L."/>
            <person name="Marino-Ramirez L."/>
            <person name="Landsman D."/>
            <person name="Rodriguez-Kessler M."/>
            <person name="Delgado-Sanchez P."/>
        </authorList>
    </citation>
    <scope>NUCLEOTIDE SEQUENCE</scope>
    <source>
        <tissue evidence="2">Cladode</tissue>
    </source>
</reference>